<accession>A0A916JV56</accession>
<reference evidence="3" key="1">
    <citation type="submission" date="2021-06" db="EMBL/GenBank/DDBJ databases">
        <authorList>
            <person name="Criscuolo A."/>
        </authorList>
    </citation>
    <scope>NUCLEOTIDE SEQUENCE</scope>
    <source>
        <strain evidence="3">CIP111803</strain>
    </source>
</reference>
<dbReference type="RefSeq" id="WP_218114465.1">
    <property type="nucleotide sequence ID" value="NZ_CAJVAP010000007.1"/>
</dbReference>
<keyword evidence="2" id="KW-1133">Transmembrane helix</keyword>
<gene>
    <name evidence="3" type="ORF">LEUCIP111803_00843</name>
</gene>
<dbReference type="AlphaFoldDB" id="A0A916JV56"/>
<keyword evidence="2" id="KW-0472">Membrane</keyword>
<feature type="compositionally biased region" description="Acidic residues" evidence="1">
    <location>
        <begin position="233"/>
        <end position="245"/>
    </location>
</feature>
<dbReference type="EMBL" id="CAJVAP010000007">
    <property type="protein sequence ID" value="CAG7605572.1"/>
    <property type="molecule type" value="Genomic_DNA"/>
</dbReference>
<evidence type="ECO:0000313" key="4">
    <source>
        <dbReference type="Proteomes" id="UP000693892"/>
    </source>
</evidence>
<evidence type="ECO:0000256" key="2">
    <source>
        <dbReference type="SAM" id="Phobius"/>
    </source>
</evidence>
<feature type="region of interest" description="Disordered" evidence="1">
    <location>
        <begin position="1"/>
        <end position="85"/>
    </location>
</feature>
<sequence>MNEDELRAFLDSATVGDDPVEDDAASAETDPLNLPPTEPILTLPAAPVSARGESGAGGAGSPDANPSFDSILGLDGEPDAAPPVQQRQPEITPIVLPAPPASAQAARKRRSTAPSAPRTAPLPTQTVPEPVVLPSAAAAAPQESGASAAQLAADLGFDVESPAGEYERIAVTGAEKEHRRLLPWIIVAAVAIVAIVASVFIVQTFRGGGETPPPVVQPTTETPSTTEPTEPTAPEEEPSDPETPETGDAAPEVEVGSTYRMPITQWDVTVEVSNKLGSVYYMLDGERMILQDGALLPKFPSSCSEMREGFGLTRLADGTFEVLRPAERCAEATELYDEVWGLVAAMIPTIEAA</sequence>
<organism evidence="3 4">
    <name type="scientific">Leucobacter soli</name>
    <dbReference type="NCBI Taxonomy" id="2812850"/>
    <lineage>
        <taxon>Bacteria</taxon>
        <taxon>Bacillati</taxon>
        <taxon>Actinomycetota</taxon>
        <taxon>Actinomycetes</taxon>
        <taxon>Micrococcales</taxon>
        <taxon>Microbacteriaceae</taxon>
        <taxon>Leucobacter</taxon>
    </lineage>
</organism>
<protein>
    <submittedName>
        <fullName evidence="3">Uncharacterized protein</fullName>
    </submittedName>
</protein>
<feature type="compositionally biased region" description="Low complexity" evidence="1">
    <location>
        <begin position="217"/>
        <end position="232"/>
    </location>
</feature>
<keyword evidence="2" id="KW-0812">Transmembrane</keyword>
<proteinExistence type="predicted"/>
<comment type="caution">
    <text evidence="3">The sequence shown here is derived from an EMBL/GenBank/DDBJ whole genome shotgun (WGS) entry which is preliminary data.</text>
</comment>
<keyword evidence="4" id="KW-1185">Reference proteome</keyword>
<evidence type="ECO:0000313" key="3">
    <source>
        <dbReference type="EMBL" id="CAG7605572.1"/>
    </source>
</evidence>
<dbReference type="Proteomes" id="UP000693892">
    <property type="component" value="Unassembled WGS sequence"/>
</dbReference>
<name>A0A916JV56_9MICO</name>
<feature type="region of interest" description="Disordered" evidence="1">
    <location>
        <begin position="100"/>
        <end position="127"/>
    </location>
</feature>
<feature type="transmembrane region" description="Helical" evidence="2">
    <location>
        <begin position="181"/>
        <end position="202"/>
    </location>
</feature>
<feature type="region of interest" description="Disordered" evidence="1">
    <location>
        <begin position="207"/>
        <end position="256"/>
    </location>
</feature>
<evidence type="ECO:0000256" key="1">
    <source>
        <dbReference type="SAM" id="MobiDB-lite"/>
    </source>
</evidence>